<name>A0A371HBE5_MUCPR</name>
<feature type="non-terminal residue" evidence="1">
    <location>
        <position position="1"/>
    </location>
</feature>
<proteinExistence type="predicted"/>
<accession>A0A371HBE5</accession>
<keyword evidence="2" id="KW-1185">Reference proteome</keyword>
<dbReference type="OrthoDB" id="1002204at2759"/>
<gene>
    <name evidence="1" type="ORF">CR513_16786</name>
</gene>
<protein>
    <submittedName>
        <fullName evidence="1">Uncharacterized protein</fullName>
    </submittedName>
</protein>
<comment type="caution">
    <text evidence="1">The sequence shown here is derived from an EMBL/GenBank/DDBJ whole genome shotgun (WGS) entry which is preliminary data.</text>
</comment>
<evidence type="ECO:0000313" key="2">
    <source>
        <dbReference type="Proteomes" id="UP000257109"/>
    </source>
</evidence>
<evidence type="ECO:0000313" key="1">
    <source>
        <dbReference type="EMBL" id="RDY00080.1"/>
    </source>
</evidence>
<sequence length="99" mass="11603">MDKEKDFNLREDGLLICKGRICVPQDLDVDLVCILERQDVPRLEEDVFVVGYEKESGKDNIIMDFIVSLPRTIKGCDATWVIVYRLMKYAHFYQSTSRR</sequence>
<organism evidence="1 2">
    <name type="scientific">Mucuna pruriens</name>
    <name type="common">Velvet bean</name>
    <name type="synonym">Dolichos pruriens</name>
    <dbReference type="NCBI Taxonomy" id="157652"/>
    <lineage>
        <taxon>Eukaryota</taxon>
        <taxon>Viridiplantae</taxon>
        <taxon>Streptophyta</taxon>
        <taxon>Embryophyta</taxon>
        <taxon>Tracheophyta</taxon>
        <taxon>Spermatophyta</taxon>
        <taxon>Magnoliopsida</taxon>
        <taxon>eudicotyledons</taxon>
        <taxon>Gunneridae</taxon>
        <taxon>Pentapetalae</taxon>
        <taxon>rosids</taxon>
        <taxon>fabids</taxon>
        <taxon>Fabales</taxon>
        <taxon>Fabaceae</taxon>
        <taxon>Papilionoideae</taxon>
        <taxon>50 kb inversion clade</taxon>
        <taxon>NPAAA clade</taxon>
        <taxon>indigoferoid/millettioid clade</taxon>
        <taxon>Phaseoleae</taxon>
        <taxon>Mucuna</taxon>
    </lineage>
</organism>
<dbReference type="Proteomes" id="UP000257109">
    <property type="component" value="Unassembled WGS sequence"/>
</dbReference>
<dbReference type="AlphaFoldDB" id="A0A371HBE5"/>
<reference evidence="1" key="1">
    <citation type="submission" date="2018-05" db="EMBL/GenBank/DDBJ databases">
        <title>Draft genome of Mucuna pruriens seed.</title>
        <authorList>
            <person name="Nnadi N.E."/>
            <person name="Vos R."/>
            <person name="Hasami M.H."/>
            <person name="Devisetty U.K."/>
            <person name="Aguiy J.C."/>
        </authorList>
    </citation>
    <scope>NUCLEOTIDE SEQUENCE [LARGE SCALE GENOMIC DNA]</scope>
    <source>
        <strain evidence="1">JCA_2017</strain>
    </source>
</reference>
<dbReference type="EMBL" id="QJKJ01003076">
    <property type="protein sequence ID" value="RDY00080.1"/>
    <property type="molecule type" value="Genomic_DNA"/>
</dbReference>